<sequence length="86" mass="9105">MEEKVTNGILSSAVRASVTKLAEKGIDGCTTKDVILASFGCLSLNGGLCSSNEVKAMTNEVKKFGWKIAGMCFSTLIAIVMVLIFL</sequence>
<evidence type="ECO:0000313" key="2">
    <source>
        <dbReference type="EMBL" id="QJA90973.1"/>
    </source>
</evidence>
<reference evidence="2" key="1">
    <citation type="submission" date="2020-03" db="EMBL/GenBank/DDBJ databases">
        <title>The deep terrestrial virosphere.</title>
        <authorList>
            <person name="Holmfeldt K."/>
            <person name="Nilsson E."/>
            <person name="Simone D."/>
            <person name="Lopez-Fernandez M."/>
            <person name="Wu X."/>
            <person name="de Brujin I."/>
            <person name="Lundin D."/>
            <person name="Andersson A."/>
            <person name="Bertilsson S."/>
            <person name="Dopson M."/>
        </authorList>
    </citation>
    <scope>NUCLEOTIDE SEQUENCE</scope>
    <source>
        <strain evidence="2">MM415B03505</strain>
    </source>
</reference>
<keyword evidence="1" id="KW-0812">Transmembrane</keyword>
<dbReference type="EMBL" id="MT142952">
    <property type="protein sequence ID" value="QJA90973.1"/>
    <property type="molecule type" value="Genomic_DNA"/>
</dbReference>
<proteinExistence type="predicted"/>
<name>A0A6M3L957_9ZZZZ</name>
<evidence type="ECO:0000256" key="1">
    <source>
        <dbReference type="SAM" id="Phobius"/>
    </source>
</evidence>
<keyword evidence="1" id="KW-0472">Membrane</keyword>
<protein>
    <submittedName>
        <fullName evidence="2">Uncharacterized protein</fullName>
    </submittedName>
</protein>
<accession>A0A6M3L957</accession>
<dbReference type="AlphaFoldDB" id="A0A6M3L957"/>
<keyword evidence="1" id="KW-1133">Transmembrane helix</keyword>
<feature type="transmembrane region" description="Helical" evidence="1">
    <location>
        <begin position="64"/>
        <end position="85"/>
    </location>
</feature>
<organism evidence="2">
    <name type="scientific">viral metagenome</name>
    <dbReference type="NCBI Taxonomy" id="1070528"/>
    <lineage>
        <taxon>unclassified sequences</taxon>
        <taxon>metagenomes</taxon>
        <taxon>organismal metagenomes</taxon>
    </lineage>
</organism>
<gene>
    <name evidence="2" type="ORF">MM415B03505_0003</name>
</gene>